<organism evidence="1 2">
    <name type="scientific">Rhodococcus parequi</name>
    <dbReference type="NCBI Taxonomy" id="3137122"/>
    <lineage>
        <taxon>Bacteria</taxon>
        <taxon>Bacillati</taxon>
        <taxon>Actinomycetota</taxon>
        <taxon>Actinomycetes</taxon>
        <taxon>Mycobacteriales</taxon>
        <taxon>Nocardiaceae</taxon>
        <taxon>Rhodococcus</taxon>
    </lineage>
</organism>
<sequence length="57" mass="6650">MFHNFLDCPSGMRITRTDREPGLGPEGVAYPQCKQCQAWDDEIERSRIALHEWLESE</sequence>
<protein>
    <submittedName>
        <fullName evidence="1">Uncharacterized protein</fullName>
    </submittedName>
</protein>
<comment type="caution">
    <text evidence="1">The sequence shown here is derived from an EMBL/GenBank/DDBJ whole genome shotgun (WGS) entry which is preliminary data.</text>
</comment>
<dbReference type="EMBL" id="JBDLNV010000006">
    <property type="protein sequence ID" value="MFM1725136.1"/>
    <property type="molecule type" value="Genomic_DNA"/>
</dbReference>
<dbReference type="Proteomes" id="UP001629745">
    <property type="component" value="Unassembled WGS sequence"/>
</dbReference>
<evidence type="ECO:0000313" key="2">
    <source>
        <dbReference type="Proteomes" id="UP001629745"/>
    </source>
</evidence>
<reference evidence="1 2" key="1">
    <citation type="submission" date="2023-11" db="EMBL/GenBank/DDBJ databases">
        <authorList>
            <person name="Val-Calvo J."/>
            <person name="Scortti M."/>
            <person name="Vazquez-Boland J."/>
        </authorList>
    </citation>
    <scope>NUCLEOTIDE SEQUENCE [LARGE SCALE GENOMIC DNA]</scope>
    <source>
        <strain evidence="1 2">PAM 2766</strain>
    </source>
</reference>
<dbReference type="RefSeq" id="WP_420165633.1">
    <property type="nucleotide sequence ID" value="NZ_JBDLNV010000006.1"/>
</dbReference>
<gene>
    <name evidence="1" type="ORF">ABEU20_003739</name>
</gene>
<proteinExistence type="predicted"/>
<name>A0ABW9FHV1_9NOCA</name>
<evidence type="ECO:0000313" key="1">
    <source>
        <dbReference type="EMBL" id="MFM1725136.1"/>
    </source>
</evidence>
<keyword evidence="2" id="KW-1185">Reference proteome</keyword>
<accession>A0ABW9FHV1</accession>